<dbReference type="InterPro" id="IPR001254">
    <property type="entry name" value="Trypsin_dom"/>
</dbReference>
<dbReference type="InterPro" id="IPR043504">
    <property type="entry name" value="Peptidase_S1_PA_chymotrypsin"/>
</dbReference>
<dbReference type="Gene3D" id="2.40.10.10">
    <property type="entry name" value="Trypsin-like serine proteases"/>
    <property type="match status" value="2"/>
</dbReference>
<proteinExistence type="inferred from homology"/>
<dbReference type="PANTHER" id="PTHR24253">
    <property type="entry name" value="TRANSMEMBRANE PROTEASE SERINE"/>
    <property type="match status" value="1"/>
</dbReference>
<keyword evidence="6" id="KW-1185">Reference proteome</keyword>
<evidence type="ECO:0000259" key="4">
    <source>
        <dbReference type="PROSITE" id="PS50240"/>
    </source>
</evidence>
<dbReference type="InterPro" id="IPR009003">
    <property type="entry name" value="Peptidase_S1_PA"/>
</dbReference>
<evidence type="ECO:0000313" key="6">
    <source>
        <dbReference type="Proteomes" id="UP000000305"/>
    </source>
</evidence>
<dbReference type="Pfam" id="PF00089">
    <property type="entry name" value="Trypsin"/>
    <property type="match status" value="1"/>
</dbReference>
<organism evidence="5 6">
    <name type="scientific">Daphnia pulex</name>
    <name type="common">Water flea</name>
    <dbReference type="NCBI Taxonomy" id="6669"/>
    <lineage>
        <taxon>Eukaryota</taxon>
        <taxon>Metazoa</taxon>
        <taxon>Ecdysozoa</taxon>
        <taxon>Arthropoda</taxon>
        <taxon>Crustacea</taxon>
        <taxon>Branchiopoda</taxon>
        <taxon>Diplostraca</taxon>
        <taxon>Cladocera</taxon>
        <taxon>Anomopoda</taxon>
        <taxon>Daphniidae</taxon>
        <taxon>Daphnia</taxon>
    </lineage>
</organism>
<dbReference type="GO" id="GO:0005615">
    <property type="term" value="C:extracellular space"/>
    <property type="evidence" value="ECO:0000318"/>
    <property type="project" value="GO_Central"/>
</dbReference>
<name>E9GQS9_DAPPU</name>
<dbReference type="PROSITE" id="PS00135">
    <property type="entry name" value="TRYPSIN_SER"/>
    <property type="match status" value="1"/>
</dbReference>
<dbReference type="FunFam" id="2.40.10.10:FF:000002">
    <property type="entry name" value="Transmembrane protease serine"/>
    <property type="match status" value="1"/>
</dbReference>
<evidence type="ECO:0000256" key="3">
    <source>
        <dbReference type="RuleBase" id="RU363034"/>
    </source>
</evidence>
<reference evidence="5 6" key="1">
    <citation type="journal article" date="2011" name="Science">
        <title>The ecoresponsive genome of Daphnia pulex.</title>
        <authorList>
            <person name="Colbourne J.K."/>
            <person name="Pfrender M.E."/>
            <person name="Gilbert D."/>
            <person name="Thomas W.K."/>
            <person name="Tucker A."/>
            <person name="Oakley T.H."/>
            <person name="Tokishita S."/>
            <person name="Aerts A."/>
            <person name="Arnold G.J."/>
            <person name="Basu M.K."/>
            <person name="Bauer D.J."/>
            <person name="Caceres C.E."/>
            <person name="Carmel L."/>
            <person name="Casola C."/>
            <person name="Choi J.H."/>
            <person name="Detter J.C."/>
            <person name="Dong Q."/>
            <person name="Dusheyko S."/>
            <person name="Eads B.D."/>
            <person name="Frohlich T."/>
            <person name="Geiler-Samerotte K.A."/>
            <person name="Gerlach D."/>
            <person name="Hatcher P."/>
            <person name="Jogdeo S."/>
            <person name="Krijgsveld J."/>
            <person name="Kriventseva E.V."/>
            <person name="Kultz D."/>
            <person name="Laforsch C."/>
            <person name="Lindquist E."/>
            <person name="Lopez J."/>
            <person name="Manak J.R."/>
            <person name="Muller J."/>
            <person name="Pangilinan J."/>
            <person name="Patwardhan R.P."/>
            <person name="Pitluck S."/>
            <person name="Pritham E.J."/>
            <person name="Rechtsteiner A."/>
            <person name="Rho M."/>
            <person name="Rogozin I.B."/>
            <person name="Sakarya O."/>
            <person name="Salamov A."/>
            <person name="Schaack S."/>
            <person name="Shapiro H."/>
            <person name="Shiga Y."/>
            <person name="Skalitzky C."/>
            <person name="Smith Z."/>
            <person name="Souvorov A."/>
            <person name="Sung W."/>
            <person name="Tang Z."/>
            <person name="Tsuchiya D."/>
            <person name="Tu H."/>
            <person name="Vos H."/>
            <person name="Wang M."/>
            <person name="Wolf Y.I."/>
            <person name="Yamagata H."/>
            <person name="Yamada T."/>
            <person name="Ye Y."/>
            <person name="Shaw J.R."/>
            <person name="Andrews J."/>
            <person name="Crease T.J."/>
            <person name="Tang H."/>
            <person name="Lucas S.M."/>
            <person name="Robertson H.M."/>
            <person name="Bork P."/>
            <person name="Koonin E.V."/>
            <person name="Zdobnov E.M."/>
            <person name="Grigoriev I.V."/>
            <person name="Lynch M."/>
            <person name="Boore J.L."/>
        </authorList>
    </citation>
    <scope>NUCLEOTIDE SEQUENCE [LARGE SCALE GENOMIC DNA]</scope>
</reference>
<evidence type="ECO:0000256" key="2">
    <source>
        <dbReference type="ARBA" id="ARBA00024195"/>
    </source>
</evidence>
<feature type="domain" description="Peptidase S1" evidence="4">
    <location>
        <begin position="4"/>
        <end position="189"/>
    </location>
</feature>
<protein>
    <recommendedName>
        <fullName evidence="4">Peptidase S1 domain-containing protein</fullName>
    </recommendedName>
</protein>
<dbReference type="PROSITE" id="PS50240">
    <property type="entry name" value="TRYPSIN_DOM"/>
    <property type="match status" value="1"/>
</dbReference>
<dbReference type="PROSITE" id="PS00134">
    <property type="entry name" value="TRYPSIN_HIS"/>
    <property type="match status" value="1"/>
</dbReference>
<keyword evidence="3" id="KW-0378">Hydrolase</keyword>
<gene>
    <name evidence="5" type="ORF">DAPPUDRAFT_305246</name>
</gene>
<comment type="similarity">
    <text evidence="2">Belongs to the peptidase S1 family. CLIP subfamily.</text>
</comment>
<keyword evidence="1" id="KW-1015">Disulfide bond</keyword>
<dbReference type="EMBL" id="GL732558">
    <property type="protein sequence ID" value="EFX78170.1"/>
    <property type="molecule type" value="Genomic_DNA"/>
</dbReference>
<dbReference type="InterPro" id="IPR001314">
    <property type="entry name" value="Peptidase_S1A"/>
</dbReference>
<dbReference type="GO" id="GO:0045087">
    <property type="term" value="P:innate immune response"/>
    <property type="evidence" value="ECO:0000318"/>
    <property type="project" value="GO_Central"/>
</dbReference>
<dbReference type="KEGG" id="dpx:DAPPUDRAFT_305246"/>
<dbReference type="Proteomes" id="UP000000305">
    <property type="component" value="Unassembled WGS sequence"/>
</dbReference>
<dbReference type="InterPro" id="IPR033116">
    <property type="entry name" value="TRYPSIN_SER"/>
</dbReference>
<dbReference type="MEROPS" id="S01.035"/>
<dbReference type="GO" id="GO:0006508">
    <property type="term" value="P:proteolysis"/>
    <property type="evidence" value="ECO:0007669"/>
    <property type="project" value="UniProtKB-KW"/>
</dbReference>
<dbReference type="eggNOG" id="KOG3627">
    <property type="taxonomic scope" value="Eukaryota"/>
</dbReference>
<dbReference type="InParanoid" id="E9GQS9"/>
<dbReference type="PhylomeDB" id="E9GQS9"/>
<sequence length="189" mass="19367">MVGIVGGSEAAKNSWPFVVALMANGQVLCGGSLISPTKILTAAHCANDIAILTMDKAVTYSSAISPVCLGSPSSNADQFADKQAAVIGWGNLQEGGNPADVLQQVTLQIITNAKCKASFTDLLTTMVCAIAPGKDACNGDSGGPLVVQSASGIWTQVGIVSFGRGCAQPNSPGVYTRVSAFRSWIDKFA</sequence>
<evidence type="ECO:0000256" key="1">
    <source>
        <dbReference type="ARBA" id="ARBA00023157"/>
    </source>
</evidence>
<dbReference type="GO" id="GO:0004252">
    <property type="term" value="F:serine-type endopeptidase activity"/>
    <property type="evidence" value="ECO:0007669"/>
    <property type="project" value="InterPro"/>
</dbReference>
<dbReference type="PRINTS" id="PR00722">
    <property type="entry name" value="CHYMOTRYPSIN"/>
</dbReference>
<dbReference type="AlphaFoldDB" id="E9GQS9"/>
<dbReference type="STRING" id="6669.E9GQS9"/>
<accession>E9GQS9</accession>
<dbReference type="PANTHER" id="PTHR24253:SF148">
    <property type="entry name" value="CLIP-DOMAIN SERINE PROTEASE"/>
    <property type="match status" value="1"/>
</dbReference>
<dbReference type="InterPro" id="IPR018114">
    <property type="entry name" value="TRYPSIN_HIS"/>
</dbReference>
<dbReference type="CDD" id="cd00190">
    <property type="entry name" value="Tryp_SPc"/>
    <property type="match status" value="1"/>
</dbReference>
<dbReference type="SUPFAM" id="SSF50494">
    <property type="entry name" value="Trypsin-like serine proteases"/>
    <property type="match status" value="1"/>
</dbReference>
<evidence type="ECO:0000313" key="5">
    <source>
        <dbReference type="EMBL" id="EFX78170.1"/>
    </source>
</evidence>
<dbReference type="OrthoDB" id="6380398at2759"/>
<keyword evidence="3" id="KW-0720">Serine protease</keyword>
<dbReference type="OMA" id="TSHRHIC"/>
<keyword evidence="3" id="KW-0645">Protease</keyword>
<dbReference type="SMART" id="SM00020">
    <property type="entry name" value="Tryp_SPc"/>
    <property type="match status" value="1"/>
</dbReference>
<dbReference type="HOGENOM" id="CLU_006842_7_6_1"/>